<dbReference type="Gene3D" id="3.10.560.10">
    <property type="entry name" value="Outer membrane lipoprotein wza domain like"/>
    <property type="match status" value="1"/>
</dbReference>
<dbReference type="InterPro" id="IPR049712">
    <property type="entry name" value="Poly_export"/>
</dbReference>
<reference evidence="4 5" key="1">
    <citation type="submission" date="2014-11" db="EMBL/GenBank/DDBJ databases">
        <title>Genome sequence of Pseudomonas tuomuerensis JCM 14085.</title>
        <authorList>
            <person name="Shin S.-K."/>
            <person name="Yi H."/>
        </authorList>
    </citation>
    <scope>NUCLEOTIDE SEQUENCE [LARGE SCALE GENOMIC DNA]</scope>
    <source>
        <strain evidence="4 5">JCM 14085</strain>
    </source>
</reference>
<dbReference type="Proteomes" id="UP000030980">
    <property type="component" value="Unassembled WGS sequence"/>
</dbReference>
<dbReference type="Pfam" id="PF02563">
    <property type="entry name" value="Poly_export"/>
    <property type="match status" value="2"/>
</dbReference>
<evidence type="ECO:0000256" key="1">
    <source>
        <dbReference type="ARBA" id="ARBA00022729"/>
    </source>
</evidence>
<dbReference type="EMBL" id="JTAK01000006">
    <property type="protein sequence ID" value="KHO63983.1"/>
    <property type="molecule type" value="Genomic_DNA"/>
</dbReference>
<feature type="domain" description="Polysaccharide export protein N-terminal" evidence="2">
    <location>
        <begin position="161"/>
        <end position="209"/>
    </location>
</feature>
<accession>A0A0B3BHM8</accession>
<keyword evidence="1" id="KW-0732">Signal</keyword>
<dbReference type="GO" id="GO:0015159">
    <property type="term" value="F:polysaccharide transmembrane transporter activity"/>
    <property type="evidence" value="ECO:0007669"/>
    <property type="project" value="InterPro"/>
</dbReference>
<dbReference type="RefSeq" id="WP_027589974.1">
    <property type="nucleotide sequence ID" value="NZ_FMUP01000004.1"/>
</dbReference>
<sequence>MNVTKGLASALLLGTLLGCSSQERIMQAQILSAPEEMAGRTEILPIRQVLRPHDVLEVIYHIALDSNAAYRIQSGDQLDLNFISARGMSGSKTVMPDGTVSLEYVGSVKVTGLTVKEVEAKLTELYAQTLRNPIISASVPRAQSNLQNLRDTLFSPGSGMSRDITIGPDGRATFPMLGSMALSGVTLDELQKTLSRRYASEVGPLKVDVLLKSSAANEVFVLGEVGQPGAYAVRRPISVLEALTLARGYTPRSNLSEVMVVNRQGEQVITRTYDIKSVLKDKAAAMAYLQPDDLLFIPKTGLAEAGDTIRQLSDLILFSGFNFGFSYEVNNGND</sequence>
<protein>
    <submittedName>
        <fullName evidence="4">Polysaccharide biosynthesis protein</fullName>
    </submittedName>
</protein>
<proteinExistence type="predicted"/>
<evidence type="ECO:0000259" key="3">
    <source>
        <dbReference type="Pfam" id="PF10531"/>
    </source>
</evidence>
<dbReference type="PANTHER" id="PTHR33619:SF3">
    <property type="entry name" value="POLYSACCHARIDE EXPORT PROTEIN GFCE-RELATED"/>
    <property type="match status" value="1"/>
</dbReference>
<feature type="domain" description="Soluble ligand binding" evidence="3">
    <location>
        <begin position="219"/>
        <end position="268"/>
    </location>
</feature>
<name>A0A0B3BHM8_9PSED</name>
<comment type="caution">
    <text evidence="4">The sequence shown here is derived from an EMBL/GenBank/DDBJ whole genome shotgun (WGS) entry which is preliminary data.</text>
</comment>
<dbReference type="InterPro" id="IPR019554">
    <property type="entry name" value="Soluble_ligand-bd"/>
</dbReference>
<dbReference type="Gene3D" id="3.30.1950.10">
    <property type="entry name" value="wza like domain"/>
    <property type="match status" value="2"/>
</dbReference>
<organism evidence="4 5">
    <name type="scientific">Pseudomonas flexibilis</name>
    <dbReference type="NCBI Taxonomy" id="706570"/>
    <lineage>
        <taxon>Bacteria</taxon>
        <taxon>Pseudomonadati</taxon>
        <taxon>Pseudomonadota</taxon>
        <taxon>Gammaproteobacteria</taxon>
        <taxon>Pseudomonadales</taxon>
        <taxon>Pseudomonadaceae</taxon>
        <taxon>Pseudomonas</taxon>
    </lineage>
</organism>
<evidence type="ECO:0000313" key="4">
    <source>
        <dbReference type="EMBL" id="KHO63983.1"/>
    </source>
</evidence>
<feature type="domain" description="Polysaccharide export protein N-terminal" evidence="2">
    <location>
        <begin position="66"/>
        <end position="139"/>
    </location>
</feature>
<dbReference type="PANTHER" id="PTHR33619">
    <property type="entry name" value="POLYSACCHARIDE EXPORT PROTEIN GFCE-RELATED"/>
    <property type="match status" value="1"/>
</dbReference>
<dbReference type="InterPro" id="IPR003715">
    <property type="entry name" value="Poly_export_N"/>
</dbReference>
<keyword evidence="5" id="KW-1185">Reference proteome</keyword>
<evidence type="ECO:0000259" key="2">
    <source>
        <dbReference type="Pfam" id="PF02563"/>
    </source>
</evidence>
<dbReference type="Pfam" id="PF10531">
    <property type="entry name" value="SLBB"/>
    <property type="match status" value="1"/>
</dbReference>
<dbReference type="OrthoDB" id="9808421at2"/>
<evidence type="ECO:0000313" key="5">
    <source>
        <dbReference type="Proteomes" id="UP000030980"/>
    </source>
</evidence>
<dbReference type="AlphaFoldDB" id="A0A0B3BHM8"/>
<dbReference type="STRING" id="706570.PT85_16035"/>
<gene>
    <name evidence="4" type="ORF">PT85_16035</name>
</gene>
<dbReference type="PROSITE" id="PS51257">
    <property type="entry name" value="PROKAR_LIPOPROTEIN"/>
    <property type="match status" value="1"/>
</dbReference>